<dbReference type="KEGG" id="civ:IMZ16_02575"/>
<reference evidence="1 4" key="2">
    <citation type="submission" date="2020-10" db="EMBL/GenBank/DDBJ databases">
        <title>Complete genome of Cruoricapor ignavus strain M1214 isolated from the blood culture of a febrile patient.</title>
        <authorList>
            <person name="Guglielmino C.J.D."/>
        </authorList>
    </citation>
    <scope>NUCLEOTIDE SEQUENCE [LARGE SCALE GENOMIC DNA]</scope>
    <source>
        <strain evidence="1 4">M1214</strain>
    </source>
</reference>
<dbReference type="RefSeq" id="WP_073179323.1">
    <property type="nucleotide sequence ID" value="NZ_CP063145.1"/>
</dbReference>
<evidence type="ECO:0000313" key="4">
    <source>
        <dbReference type="Proteomes" id="UP000593605"/>
    </source>
</evidence>
<organism evidence="2 3">
    <name type="scientific">Cruoricaptor ignavus</name>
    <dbReference type="NCBI Taxonomy" id="1118202"/>
    <lineage>
        <taxon>Bacteria</taxon>
        <taxon>Pseudomonadati</taxon>
        <taxon>Bacteroidota</taxon>
        <taxon>Flavobacteriia</taxon>
        <taxon>Flavobacteriales</taxon>
        <taxon>Weeksellaceae</taxon>
        <taxon>Cruoricaptor</taxon>
    </lineage>
</organism>
<reference evidence="2 3" key="1">
    <citation type="submission" date="2016-11" db="EMBL/GenBank/DDBJ databases">
        <authorList>
            <person name="Jaros S."/>
            <person name="Januszkiewicz K."/>
            <person name="Wedrychowicz H."/>
        </authorList>
    </citation>
    <scope>NUCLEOTIDE SEQUENCE [LARGE SCALE GENOMIC DNA]</scope>
    <source>
        <strain evidence="2 3">DSM 25479</strain>
    </source>
</reference>
<sequence>METVKISFEILDDADLVQVKKVIRAIGGKKIRTENPKIPTKLERRIAEAEKERAEGELIPVDPENLWESLGLT</sequence>
<name>A0A1M6E9F6_9FLAO</name>
<keyword evidence="3" id="KW-1185">Reference proteome</keyword>
<evidence type="ECO:0000313" key="1">
    <source>
        <dbReference type="EMBL" id="QOR74345.1"/>
    </source>
</evidence>
<evidence type="ECO:0000313" key="3">
    <source>
        <dbReference type="Proteomes" id="UP000184335"/>
    </source>
</evidence>
<dbReference type="EMBL" id="CP063145">
    <property type="protein sequence ID" value="QOR74345.1"/>
    <property type="molecule type" value="Genomic_DNA"/>
</dbReference>
<dbReference type="Proteomes" id="UP000593605">
    <property type="component" value="Chromosome"/>
</dbReference>
<evidence type="ECO:0000313" key="2">
    <source>
        <dbReference type="EMBL" id="SHI82154.1"/>
    </source>
</evidence>
<dbReference type="AlphaFoldDB" id="A0A1M6E9F6"/>
<dbReference type="STRING" id="1118202.SAMN05443429_10532"/>
<proteinExistence type="predicted"/>
<dbReference type="EMBL" id="FQYI01000005">
    <property type="protein sequence ID" value="SHI82154.1"/>
    <property type="molecule type" value="Genomic_DNA"/>
</dbReference>
<gene>
    <name evidence="1" type="ORF">IMZ16_02575</name>
    <name evidence="2" type="ORF">SAMN05443429_10532</name>
</gene>
<dbReference type="Proteomes" id="UP000184335">
    <property type="component" value="Unassembled WGS sequence"/>
</dbReference>
<protein>
    <submittedName>
        <fullName evidence="2">Uncharacterized protein</fullName>
    </submittedName>
</protein>
<accession>A0A1M6E9F6</accession>